<dbReference type="InterPro" id="IPR004813">
    <property type="entry name" value="OPT"/>
</dbReference>
<dbReference type="GO" id="GO:0016020">
    <property type="term" value="C:membrane"/>
    <property type="evidence" value="ECO:0007669"/>
    <property type="project" value="UniProtKB-SubCell"/>
</dbReference>
<gene>
    <name evidence="8" type="ORF">CEPIT_LOCUS5299</name>
</gene>
<proteinExistence type="inferred from homology"/>
<evidence type="ECO:0000256" key="2">
    <source>
        <dbReference type="ARBA" id="ARBA00010276"/>
    </source>
</evidence>
<dbReference type="NCBIfam" id="TIGR00728">
    <property type="entry name" value="OPT_sfam"/>
    <property type="match status" value="1"/>
</dbReference>
<dbReference type="PANTHER" id="PTHR31645:SF20">
    <property type="entry name" value="METAL-NICOTIANAMINE TRANSPORTER YSL7"/>
    <property type="match status" value="1"/>
</dbReference>
<evidence type="ECO:0000256" key="7">
    <source>
        <dbReference type="SAM" id="Phobius"/>
    </source>
</evidence>
<keyword evidence="4 7" id="KW-0812">Transmembrane</keyword>
<dbReference type="Proteomes" id="UP001152523">
    <property type="component" value="Unassembled WGS sequence"/>
</dbReference>
<dbReference type="Pfam" id="PF03169">
    <property type="entry name" value="OPT"/>
    <property type="match status" value="1"/>
</dbReference>
<comment type="similarity">
    <text evidence="2">Belongs to the YSL (TC 2.A.67.2) family.</text>
</comment>
<evidence type="ECO:0000313" key="9">
    <source>
        <dbReference type="Proteomes" id="UP001152523"/>
    </source>
</evidence>
<organism evidence="8 9">
    <name type="scientific">Cuscuta epithymum</name>
    <dbReference type="NCBI Taxonomy" id="186058"/>
    <lineage>
        <taxon>Eukaryota</taxon>
        <taxon>Viridiplantae</taxon>
        <taxon>Streptophyta</taxon>
        <taxon>Embryophyta</taxon>
        <taxon>Tracheophyta</taxon>
        <taxon>Spermatophyta</taxon>
        <taxon>Magnoliopsida</taxon>
        <taxon>eudicotyledons</taxon>
        <taxon>Gunneridae</taxon>
        <taxon>Pentapetalae</taxon>
        <taxon>asterids</taxon>
        <taxon>lamiids</taxon>
        <taxon>Solanales</taxon>
        <taxon>Convolvulaceae</taxon>
        <taxon>Cuscuteae</taxon>
        <taxon>Cuscuta</taxon>
        <taxon>Cuscuta subgen. Cuscuta</taxon>
    </lineage>
</organism>
<evidence type="ECO:0000256" key="6">
    <source>
        <dbReference type="ARBA" id="ARBA00023136"/>
    </source>
</evidence>
<sequence>MPSPLFLPSGFCNAYGCGLTDWSLASNYRKVAILIFSSWIGLNNGGVLAGLAACGVMMSIVSTASDLMQDFKTGYLTLASPRAMFFSQVIGTGMGCLITPLVFWIFYKAYPLGDPDGSYPAPYALMYRGIALLGVEGFGSLPRNCLGLAVGCFFAAVAINGLVELLKKYERKYRVYRFVPNPMCMAIPFYLGGYFAIDMCIGSLIRFLWRRADAQKAKDFGPAVASGLVCGESLWGIPAAVLALVNVKAPLCMKFVSSSS</sequence>
<comment type="caution">
    <text evidence="8">The sequence shown here is derived from an EMBL/GenBank/DDBJ whole genome shotgun (WGS) entry which is preliminary data.</text>
</comment>
<dbReference type="EMBL" id="CAMAPF010000028">
    <property type="protein sequence ID" value="CAH9075274.1"/>
    <property type="molecule type" value="Genomic_DNA"/>
</dbReference>
<dbReference type="PANTHER" id="PTHR31645">
    <property type="entry name" value="OLIGOPEPTIDE TRANSPORTER YGL114W-RELATED"/>
    <property type="match status" value="1"/>
</dbReference>
<feature type="transmembrane region" description="Helical" evidence="7">
    <location>
        <begin position="221"/>
        <end position="245"/>
    </location>
</feature>
<evidence type="ECO:0000256" key="4">
    <source>
        <dbReference type="ARBA" id="ARBA00022692"/>
    </source>
</evidence>
<feature type="transmembrane region" description="Helical" evidence="7">
    <location>
        <begin position="187"/>
        <end position="209"/>
    </location>
</feature>
<keyword evidence="3" id="KW-0813">Transport</keyword>
<feature type="transmembrane region" description="Helical" evidence="7">
    <location>
        <begin position="85"/>
        <end position="107"/>
    </location>
</feature>
<evidence type="ECO:0000256" key="1">
    <source>
        <dbReference type="ARBA" id="ARBA00004141"/>
    </source>
</evidence>
<name>A0AAV0CH93_9ASTE</name>
<evidence type="ECO:0000256" key="3">
    <source>
        <dbReference type="ARBA" id="ARBA00022448"/>
    </source>
</evidence>
<evidence type="ECO:0000313" key="8">
    <source>
        <dbReference type="EMBL" id="CAH9075274.1"/>
    </source>
</evidence>
<feature type="transmembrane region" description="Helical" evidence="7">
    <location>
        <begin position="146"/>
        <end position="166"/>
    </location>
</feature>
<evidence type="ECO:0000256" key="5">
    <source>
        <dbReference type="ARBA" id="ARBA00022989"/>
    </source>
</evidence>
<keyword evidence="5 7" id="KW-1133">Transmembrane helix</keyword>
<protein>
    <submittedName>
        <fullName evidence="8">Uncharacterized protein</fullName>
    </submittedName>
</protein>
<dbReference type="AlphaFoldDB" id="A0AAV0CH93"/>
<dbReference type="InterPro" id="IPR045035">
    <property type="entry name" value="YSL-like"/>
</dbReference>
<feature type="transmembrane region" description="Helical" evidence="7">
    <location>
        <begin position="31"/>
        <end position="64"/>
    </location>
</feature>
<comment type="subcellular location">
    <subcellularLocation>
        <location evidence="1">Membrane</location>
        <topology evidence="1">Multi-pass membrane protein</topology>
    </subcellularLocation>
</comment>
<accession>A0AAV0CH93</accession>
<keyword evidence="9" id="KW-1185">Reference proteome</keyword>
<keyword evidence="6 7" id="KW-0472">Membrane</keyword>
<dbReference type="GO" id="GO:0035673">
    <property type="term" value="F:oligopeptide transmembrane transporter activity"/>
    <property type="evidence" value="ECO:0007669"/>
    <property type="project" value="InterPro"/>
</dbReference>
<reference evidence="8" key="1">
    <citation type="submission" date="2022-07" db="EMBL/GenBank/DDBJ databases">
        <authorList>
            <person name="Macas J."/>
            <person name="Novak P."/>
            <person name="Neumann P."/>
        </authorList>
    </citation>
    <scope>NUCLEOTIDE SEQUENCE</scope>
</reference>